<protein>
    <submittedName>
        <fullName evidence="2">Uncharacterized protein</fullName>
    </submittedName>
</protein>
<reference evidence="2 3" key="1">
    <citation type="submission" date="2020-06" db="EMBL/GenBank/DDBJ databases">
        <title>Transcriptomic and genomic resources for Thalictrum thalictroides and T. hernandezii: Facilitating candidate gene discovery in an emerging model plant lineage.</title>
        <authorList>
            <person name="Arias T."/>
            <person name="Riano-Pachon D.M."/>
            <person name="Di Stilio V.S."/>
        </authorList>
    </citation>
    <scope>NUCLEOTIDE SEQUENCE [LARGE SCALE GENOMIC DNA]</scope>
    <source>
        <strain evidence="3">cv. WT478/WT964</strain>
        <tissue evidence="2">Leaves</tissue>
    </source>
</reference>
<dbReference type="Proteomes" id="UP000554482">
    <property type="component" value="Unassembled WGS sequence"/>
</dbReference>
<sequence length="161" mass="17378">MFVRRLKKFSAQVPSWIGKDCPLLPWRRAMVLSSLAENINDPAMSSGKKFDFSIVNVDLEDIHINVIGDSDSGSDSGNKSDDDNVSGKPMDSSPGKRKRSDMEVDSSAGVDVSMVEQKGSNPVGEAGRVVSKPPFLADRPTSDSSAIFICVVRLPPLDPEP</sequence>
<name>A0A7J6X3Z4_THATH</name>
<keyword evidence="3" id="KW-1185">Reference proteome</keyword>
<organism evidence="2 3">
    <name type="scientific">Thalictrum thalictroides</name>
    <name type="common">Rue-anemone</name>
    <name type="synonym">Anemone thalictroides</name>
    <dbReference type="NCBI Taxonomy" id="46969"/>
    <lineage>
        <taxon>Eukaryota</taxon>
        <taxon>Viridiplantae</taxon>
        <taxon>Streptophyta</taxon>
        <taxon>Embryophyta</taxon>
        <taxon>Tracheophyta</taxon>
        <taxon>Spermatophyta</taxon>
        <taxon>Magnoliopsida</taxon>
        <taxon>Ranunculales</taxon>
        <taxon>Ranunculaceae</taxon>
        <taxon>Thalictroideae</taxon>
        <taxon>Thalictrum</taxon>
    </lineage>
</organism>
<dbReference type="AlphaFoldDB" id="A0A7J6X3Z4"/>
<evidence type="ECO:0000256" key="1">
    <source>
        <dbReference type="SAM" id="MobiDB-lite"/>
    </source>
</evidence>
<gene>
    <name evidence="2" type="ORF">FRX31_005971</name>
</gene>
<feature type="region of interest" description="Disordered" evidence="1">
    <location>
        <begin position="67"/>
        <end position="141"/>
    </location>
</feature>
<feature type="compositionally biased region" description="Low complexity" evidence="1">
    <location>
        <begin position="68"/>
        <end position="77"/>
    </location>
</feature>
<accession>A0A7J6X3Z4</accession>
<dbReference type="EMBL" id="JABWDY010005397">
    <property type="protein sequence ID" value="KAF5204441.1"/>
    <property type="molecule type" value="Genomic_DNA"/>
</dbReference>
<evidence type="ECO:0000313" key="3">
    <source>
        <dbReference type="Proteomes" id="UP000554482"/>
    </source>
</evidence>
<comment type="caution">
    <text evidence="2">The sequence shown here is derived from an EMBL/GenBank/DDBJ whole genome shotgun (WGS) entry which is preliminary data.</text>
</comment>
<evidence type="ECO:0000313" key="2">
    <source>
        <dbReference type="EMBL" id="KAF5204441.1"/>
    </source>
</evidence>
<proteinExistence type="predicted"/>